<sequence>MCNSSGKTKPLSIKTLLRIEIAGQDGAEPTKKNFRFDVEPDSNGEIKTSLRTLIDHALDALSQMSGVNYTLTSAEYEEDYWEEKVHAFLDEPIKWQISDDGDLWAEYFISVKSSVPKVESESKVDLNDSIETAIELGAESELDTDDYIACVEKMATEIHCYEKMVKGTLTKDLEQPRESKSTATETVPLISHDAGSDKIFVWFNAPNPGEKCKTSQYTQIYGANWLTSSSGDKKFTLEIKDINSFCSGFGAPILSDVFRMIQNSVKYRPEGTTCLDLKRRYAEYYAFDPDFQDFVALPGHSQVRGGAHYYICAIRFFDDITPPSGKFSLALEKIFLAATAPKEEKIFVWFVGYKHGEIKQSFSQYCQIFGGYSKCAPSLLEKKFALSVAAVKRGSREATLQGVLDLVKNAAKTEWEKWEWNVESCHTFDAAFHEYSALPDMLETKVEGGHNYYLMCSAKPKFRNVPGWGRPKTRQQMLGLVDSDEEEDANKDYPPVFAPVSPRFNNYGPVSNGECWDGDNRSQVNGGFCNAGFGSWTSPPKSGWSNNRSEW</sequence>
<gene>
    <name evidence="1" type="ORF">DdX_09153</name>
</gene>
<name>A0AAD4N6K1_9BILA</name>
<dbReference type="Proteomes" id="UP001201812">
    <property type="component" value="Unassembled WGS sequence"/>
</dbReference>
<evidence type="ECO:0000313" key="2">
    <source>
        <dbReference type="Proteomes" id="UP001201812"/>
    </source>
</evidence>
<reference evidence="1" key="1">
    <citation type="submission" date="2022-01" db="EMBL/GenBank/DDBJ databases">
        <title>Genome Sequence Resource for Two Populations of Ditylenchus destructor, the Migratory Endoparasitic Phytonematode.</title>
        <authorList>
            <person name="Zhang H."/>
            <person name="Lin R."/>
            <person name="Xie B."/>
        </authorList>
    </citation>
    <scope>NUCLEOTIDE SEQUENCE</scope>
    <source>
        <strain evidence="1">BazhouSP</strain>
    </source>
</reference>
<organism evidence="1 2">
    <name type="scientific">Ditylenchus destructor</name>
    <dbReference type="NCBI Taxonomy" id="166010"/>
    <lineage>
        <taxon>Eukaryota</taxon>
        <taxon>Metazoa</taxon>
        <taxon>Ecdysozoa</taxon>
        <taxon>Nematoda</taxon>
        <taxon>Chromadorea</taxon>
        <taxon>Rhabditida</taxon>
        <taxon>Tylenchina</taxon>
        <taxon>Tylenchomorpha</taxon>
        <taxon>Sphaerularioidea</taxon>
        <taxon>Anguinidae</taxon>
        <taxon>Anguininae</taxon>
        <taxon>Ditylenchus</taxon>
    </lineage>
</organism>
<proteinExistence type="predicted"/>
<comment type="caution">
    <text evidence="1">The sequence shown here is derived from an EMBL/GenBank/DDBJ whole genome shotgun (WGS) entry which is preliminary data.</text>
</comment>
<dbReference type="AlphaFoldDB" id="A0AAD4N6K1"/>
<accession>A0AAD4N6K1</accession>
<dbReference type="EMBL" id="JAKKPZ010000016">
    <property type="protein sequence ID" value="KAI1713081.1"/>
    <property type="molecule type" value="Genomic_DNA"/>
</dbReference>
<protein>
    <submittedName>
        <fullName evidence="1">Uncharacterized protein</fullName>
    </submittedName>
</protein>
<keyword evidence="2" id="KW-1185">Reference proteome</keyword>
<evidence type="ECO:0000313" key="1">
    <source>
        <dbReference type="EMBL" id="KAI1713081.1"/>
    </source>
</evidence>